<dbReference type="SUPFAM" id="SSF53067">
    <property type="entry name" value="Actin-like ATPase domain"/>
    <property type="match status" value="2"/>
</dbReference>
<dbReference type="Pfam" id="PF00012">
    <property type="entry name" value="HSP70"/>
    <property type="match status" value="2"/>
</dbReference>
<name>A0A2M8AS55_9BACT</name>
<dbReference type="PRINTS" id="PR00301">
    <property type="entry name" value="HEATSHOCK70"/>
</dbReference>
<dbReference type="GO" id="GO:0140662">
    <property type="term" value="F:ATP-dependent protein folding chaperone"/>
    <property type="evidence" value="ECO:0007669"/>
    <property type="project" value="InterPro"/>
</dbReference>
<dbReference type="InterPro" id="IPR011989">
    <property type="entry name" value="ARM-like"/>
</dbReference>
<evidence type="ECO:0000256" key="1">
    <source>
        <dbReference type="ARBA" id="ARBA00007381"/>
    </source>
</evidence>
<proteinExistence type="inferred from homology"/>
<reference evidence="5" key="1">
    <citation type="submission" date="2017-09" db="EMBL/GenBank/DDBJ databases">
        <title>Depth-based differentiation of microbial function through sediment-hosted aquifers and enrichment of novel symbionts in the deep terrestrial subsurface.</title>
        <authorList>
            <person name="Probst A.J."/>
            <person name="Ladd B."/>
            <person name="Jarett J.K."/>
            <person name="Geller-Mcgrath D.E."/>
            <person name="Sieber C.M.K."/>
            <person name="Emerson J.B."/>
            <person name="Anantharaman K."/>
            <person name="Thomas B.C."/>
            <person name="Malmstrom R."/>
            <person name="Stieglmeier M."/>
            <person name="Klingl A."/>
            <person name="Woyke T."/>
            <person name="Ryan C.M."/>
            <person name="Banfield J.F."/>
        </authorList>
    </citation>
    <scope>NUCLEOTIDE SEQUENCE [LARGE SCALE GENOMIC DNA]</scope>
</reference>
<dbReference type="PANTHER" id="PTHR19375">
    <property type="entry name" value="HEAT SHOCK PROTEIN 70KDA"/>
    <property type="match status" value="1"/>
</dbReference>
<keyword evidence="3" id="KW-0067">ATP-binding</keyword>
<dbReference type="Gene3D" id="3.30.420.40">
    <property type="match status" value="2"/>
</dbReference>
<dbReference type="SUPFAM" id="SSF100920">
    <property type="entry name" value="Heat shock protein 70kD (HSP70), peptide-binding domain"/>
    <property type="match status" value="1"/>
</dbReference>
<dbReference type="GO" id="GO:0005524">
    <property type="term" value="F:ATP binding"/>
    <property type="evidence" value="ECO:0007669"/>
    <property type="project" value="UniProtKB-KW"/>
</dbReference>
<organism evidence="4 5">
    <name type="scientific">Candidatus Desantisbacteria bacterium CG_4_9_14_3_um_filter_40_11</name>
    <dbReference type="NCBI Taxonomy" id="1974546"/>
    <lineage>
        <taxon>Bacteria</taxon>
        <taxon>Candidatus Desantisiibacteriota</taxon>
    </lineage>
</organism>
<comment type="caution">
    <text evidence="4">The sequence shown here is derived from an EMBL/GenBank/DDBJ whole genome shotgun (WGS) entry which is preliminary data.</text>
</comment>
<dbReference type="InterPro" id="IPR013126">
    <property type="entry name" value="Hsp_70_fam"/>
</dbReference>
<evidence type="ECO:0000313" key="5">
    <source>
        <dbReference type="Proteomes" id="UP000231366"/>
    </source>
</evidence>
<evidence type="ECO:0000256" key="2">
    <source>
        <dbReference type="ARBA" id="ARBA00022741"/>
    </source>
</evidence>
<evidence type="ECO:0000256" key="3">
    <source>
        <dbReference type="ARBA" id="ARBA00022840"/>
    </source>
</evidence>
<gene>
    <name evidence="4" type="ORF">CO110_07890</name>
</gene>
<evidence type="ECO:0000313" key="4">
    <source>
        <dbReference type="EMBL" id="PJB29048.1"/>
    </source>
</evidence>
<keyword evidence="2" id="KW-0547">Nucleotide-binding</keyword>
<dbReference type="Gene3D" id="3.90.640.10">
    <property type="entry name" value="Actin, Chain A, domain 4"/>
    <property type="match status" value="1"/>
</dbReference>
<sequence>MAEKQDYFIGIDLGTTNSVISWGVVNRTRKFEPKVLQIGQIGADKKAQRVDLLPSVVYFEEDSYAPFVGEFARTDAYKSQPQRVVRSIKSLMGSGEMREIGRKKFSPAYVSSLILNQIRAAMKYKGIDTDDVVITVPASFDDNMRADTIEAAKRAGFRVTNLDGTPRDILLDEPRAALYYLIYLQRIDEILPSVIDLSSQKTILIFDLGGGTLDVSLHHVQADNDALDVSVDDIAISRYTRIGGDNFDELIAGFFQKEFEEKFNLSIGAIPESYIQHEIKSKLLLEAESKKREINDTFTQGLTQKATMERLIEAELKVEIHLPNLYDNKGYKRKIAWNEMTSIIEPLLGWNLSRKDVERFDDLTGEDANNIIYPILDVLKKAEKRIGSVPEIDAVFLNGGMTRFIPVQDRLEKFFGKKPYTLLDPDVSVAKGASLYHYSLHQGLKPKSVILAESTGIEIKGGYVKNLIPAGTVAPTPKPIQIEGLMIPEGASQIAIPFYRGEGKESKFPNEKKLEQVIKLPFTCKKDEPLYVEVSINLNKTLHFRGHLISNPDIKIDIKVDDVQSNKPSSTQPSALPPINHPTKIGPELDVEETVKNLFDSLASSDGAIKQGIEADILKAKNRSDFIFPIAEKLQKIPPTQLLMKKASSRRAILMLGALGAEFPEHPGVQNAFNALIKVCSQRINVHENNEKYLKMILGMGIVALGRLKNPAAENLLLQILKDPKMLPSIKGTTIVSLAKITSSVNALSVVSQYICGREILLRNTSAWAIGRMGSRDSAKPLPVNILKKSLEELLYQTERETESVTLQMMVYAISELSDQRNPSRREVFSEQYAKLSQQALERLREKMDARHKLTQDDQVLKKTIKTGLDMVYGRQLAEEQVRALLIMRSKLDQIE</sequence>
<dbReference type="EMBL" id="PFUI01000206">
    <property type="protein sequence ID" value="PJB29048.1"/>
    <property type="molecule type" value="Genomic_DNA"/>
</dbReference>
<accession>A0A2M8AS55</accession>
<dbReference type="InterPro" id="IPR029047">
    <property type="entry name" value="HSP70_peptide-bd_sf"/>
</dbReference>
<comment type="similarity">
    <text evidence="1">Belongs to the heat shock protein 70 family.</text>
</comment>
<dbReference type="Gene3D" id="1.25.10.10">
    <property type="entry name" value="Leucine-rich Repeat Variant"/>
    <property type="match status" value="1"/>
</dbReference>
<dbReference type="InterPro" id="IPR043129">
    <property type="entry name" value="ATPase_NBD"/>
</dbReference>
<dbReference type="InterPro" id="IPR018181">
    <property type="entry name" value="Heat_shock_70_CS"/>
</dbReference>
<evidence type="ECO:0008006" key="6">
    <source>
        <dbReference type="Google" id="ProtNLM"/>
    </source>
</evidence>
<dbReference type="PROSITE" id="PS00297">
    <property type="entry name" value="HSP70_1"/>
    <property type="match status" value="1"/>
</dbReference>
<dbReference type="Proteomes" id="UP000231366">
    <property type="component" value="Unassembled WGS sequence"/>
</dbReference>
<dbReference type="AlphaFoldDB" id="A0A2M8AS55"/>
<protein>
    <recommendedName>
        <fullName evidence="6">Molecular chaperone DnaK</fullName>
    </recommendedName>
</protein>